<gene>
    <name evidence="7" type="ORF">IPL58_02130</name>
</gene>
<dbReference type="GO" id="GO:0031419">
    <property type="term" value="F:cobalamin binding"/>
    <property type="evidence" value="ECO:0007669"/>
    <property type="project" value="InterPro"/>
</dbReference>
<keyword evidence="2" id="KW-0949">S-adenosyl-L-methionine</keyword>
<dbReference type="InterPro" id="IPR006638">
    <property type="entry name" value="Elp3/MiaA/NifB-like_rSAM"/>
</dbReference>
<evidence type="ECO:0000259" key="6">
    <source>
        <dbReference type="PROSITE" id="PS51332"/>
    </source>
</evidence>
<comment type="cofactor">
    <cofactor evidence="1">
        <name>[4Fe-4S] cluster</name>
        <dbReference type="ChEBI" id="CHEBI:49883"/>
    </cofactor>
</comment>
<dbReference type="Proteomes" id="UP000886689">
    <property type="component" value="Unassembled WGS sequence"/>
</dbReference>
<dbReference type="GO" id="GO:0046872">
    <property type="term" value="F:metal ion binding"/>
    <property type="evidence" value="ECO:0007669"/>
    <property type="project" value="UniProtKB-KW"/>
</dbReference>
<dbReference type="PANTHER" id="PTHR43409:SF16">
    <property type="entry name" value="SLR0320 PROTEIN"/>
    <property type="match status" value="1"/>
</dbReference>
<name>A0A9D7JYC1_9PROT</name>
<protein>
    <submittedName>
        <fullName evidence="7">Radical SAM protein</fullName>
    </submittedName>
</protein>
<dbReference type="Gene3D" id="3.80.30.20">
    <property type="entry name" value="tm_1862 like domain"/>
    <property type="match status" value="1"/>
</dbReference>
<dbReference type="SFLD" id="SFLDS00029">
    <property type="entry name" value="Radical_SAM"/>
    <property type="match status" value="1"/>
</dbReference>
<dbReference type="SMART" id="SM00729">
    <property type="entry name" value="Elp3"/>
    <property type="match status" value="1"/>
</dbReference>
<dbReference type="AlphaFoldDB" id="A0A9D7JYC1"/>
<organism evidence="7 8">
    <name type="scientific">Candidatus Proximibacter danicus</name>
    <dbReference type="NCBI Taxonomy" id="2954365"/>
    <lineage>
        <taxon>Bacteria</taxon>
        <taxon>Pseudomonadati</taxon>
        <taxon>Pseudomonadota</taxon>
        <taxon>Betaproteobacteria</taxon>
        <taxon>Candidatus Proximibacter</taxon>
    </lineage>
</organism>
<dbReference type="EMBL" id="JADJUC010000002">
    <property type="protein sequence ID" value="MBK8523009.1"/>
    <property type="molecule type" value="Genomic_DNA"/>
</dbReference>
<dbReference type="GO" id="GO:0005829">
    <property type="term" value="C:cytosol"/>
    <property type="evidence" value="ECO:0007669"/>
    <property type="project" value="TreeGrafter"/>
</dbReference>
<dbReference type="PROSITE" id="PS51332">
    <property type="entry name" value="B12_BINDING"/>
    <property type="match status" value="1"/>
</dbReference>
<accession>A0A9D7JYC1</accession>
<feature type="domain" description="B12-binding" evidence="6">
    <location>
        <begin position="20"/>
        <end position="153"/>
    </location>
</feature>
<reference evidence="7" key="1">
    <citation type="submission" date="2020-10" db="EMBL/GenBank/DDBJ databases">
        <title>Connecting structure to function with the recovery of over 1000 high-quality activated sludge metagenome-assembled genomes encoding full-length rRNA genes using long-read sequencing.</title>
        <authorList>
            <person name="Singleton C.M."/>
            <person name="Petriglieri F."/>
            <person name="Kristensen J.M."/>
            <person name="Kirkegaard R.H."/>
            <person name="Michaelsen T.Y."/>
            <person name="Andersen M.H."/>
            <person name="Karst S.M."/>
            <person name="Dueholm M.S."/>
            <person name="Nielsen P.H."/>
            <person name="Albertsen M."/>
        </authorList>
    </citation>
    <scope>NUCLEOTIDE SEQUENCE</scope>
    <source>
        <strain evidence="7">Hirt_18-Q3-R61-65_BATAC.395</strain>
    </source>
</reference>
<keyword evidence="4" id="KW-0408">Iron</keyword>
<dbReference type="CDD" id="cd01335">
    <property type="entry name" value="Radical_SAM"/>
    <property type="match status" value="1"/>
</dbReference>
<comment type="caution">
    <text evidence="7">The sequence shown here is derived from an EMBL/GenBank/DDBJ whole genome shotgun (WGS) entry which is preliminary data.</text>
</comment>
<sequence length="685" mass="76978">MRPDIEASMHAKPLRISFADLTHTGQVIASNTFPLGVSLVAAFARENARTPLAVEVFKYPDDFAAYLDRAIPDIACFSNFSWNMQLSTGYAAAIKRRAPQTIAVFGGPNYPLTAEEQADFLKAHPEIDFYVWLEGEGAFVRLLDALADCGFSAEKLKASGQLIPGVHYLDPAGKLVAGPLGPRLNDLTKIPSPYCSGLNDKFFDDVLIPMIQTNRGCPYQCTFCTEGQDYYNKIHWSARKRIDDDLKYIAERVRVPDLIIVDSNFGMFKEDLETCQTLAELQETRHWPKHIHVSAGKNRKERVLEAAATVKGAINLSATIQSIDDHVLELVKRRNISVEQIVDVGKQAEAPGANSYSEIILCLPGDTLTSHYRSVFTMMDVGINFLRMYQLMMLPGSDLSSQATRQRFGMHTRYRVLPRCFGSYKVFGDDRAFWEIEEICIENSTMPYGDYLDCRELNLTAELFYNSGSFRELLNFLSLKGIKPSALMAAVHAARRAGDPELTALYAGFRDETHSSLWSSRDDLETFIATPGTVDRYISGELGNNELFKYRAQGFFHTQKALHRILFTAARQQMAPMVTTTALELDYLAELERYSLLKKSALLAVDETLSDNFSFDFMALEKAGFHDHPASHHLARSQTLQFDHSAEQCELIASYIKQYGTTLNGLGRIVLRSHVNKLHRQARTC</sequence>
<evidence type="ECO:0000256" key="2">
    <source>
        <dbReference type="ARBA" id="ARBA00022691"/>
    </source>
</evidence>
<dbReference type="InterPro" id="IPR006158">
    <property type="entry name" value="Cobalamin-bd"/>
</dbReference>
<dbReference type="InterPro" id="IPR034466">
    <property type="entry name" value="Methyltransferase_Class_B"/>
</dbReference>
<dbReference type="Gene3D" id="3.40.50.280">
    <property type="entry name" value="Cobalamin-binding domain"/>
    <property type="match status" value="1"/>
</dbReference>
<evidence type="ECO:0000313" key="8">
    <source>
        <dbReference type="Proteomes" id="UP000886689"/>
    </source>
</evidence>
<keyword evidence="3" id="KW-0479">Metal-binding</keyword>
<proteinExistence type="predicted"/>
<evidence type="ECO:0000256" key="3">
    <source>
        <dbReference type="ARBA" id="ARBA00022723"/>
    </source>
</evidence>
<dbReference type="Pfam" id="PF04055">
    <property type="entry name" value="Radical_SAM"/>
    <property type="match status" value="1"/>
</dbReference>
<dbReference type="SFLD" id="SFLDG01123">
    <property type="entry name" value="methyltransferase_(Class_B)"/>
    <property type="match status" value="1"/>
</dbReference>
<dbReference type="PANTHER" id="PTHR43409">
    <property type="entry name" value="ANAEROBIC MAGNESIUM-PROTOPORPHYRIN IX MONOMETHYL ESTER CYCLASE-RELATED"/>
    <property type="match status" value="1"/>
</dbReference>
<keyword evidence="5" id="KW-0411">Iron-sulfur</keyword>
<evidence type="ECO:0000256" key="4">
    <source>
        <dbReference type="ARBA" id="ARBA00023004"/>
    </source>
</evidence>
<dbReference type="InterPro" id="IPR007197">
    <property type="entry name" value="rSAM"/>
</dbReference>
<dbReference type="InterPro" id="IPR023404">
    <property type="entry name" value="rSAM_horseshoe"/>
</dbReference>
<dbReference type="SUPFAM" id="SSF102114">
    <property type="entry name" value="Radical SAM enzymes"/>
    <property type="match status" value="1"/>
</dbReference>
<dbReference type="Pfam" id="PF02310">
    <property type="entry name" value="B12-binding"/>
    <property type="match status" value="1"/>
</dbReference>
<dbReference type="InterPro" id="IPR058240">
    <property type="entry name" value="rSAM_sf"/>
</dbReference>
<evidence type="ECO:0000256" key="5">
    <source>
        <dbReference type="ARBA" id="ARBA00023014"/>
    </source>
</evidence>
<dbReference type="GO" id="GO:0051539">
    <property type="term" value="F:4 iron, 4 sulfur cluster binding"/>
    <property type="evidence" value="ECO:0007669"/>
    <property type="project" value="UniProtKB-KW"/>
</dbReference>
<evidence type="ECO:0000313" key="7">
    <source>
        <dbReference type="EMBL" id="MBK8523009.1"/>
    </source>
</evidence>
<dbReference type="InterPro" id="IPR051198">
    <property type="entry name" value="BchE-like"/>
</dbReference>
<dbReference type="GO" id="GO:0003824">
    <property type="term" value="F:catalytic activity"/>
    <property type="evidence" value="ECO:0007669"/>
    <property type="project" value="InterPro"/>
</dbReference>
<evidence type="ECO:0000256" key="1">
    <source>
        <dbReference type="ARBA" id="ARBA00001966"/>
    </source>
</evidence>
<dbReference type="SFLD" id="SFLDG01082">
    <property type="entry name" value="B12-binding_domain_containing"/>
    <property type="match status" value="1"/>
</dbReference>